<dbReference type="InterPro" id="IPR002686">
    <property type="entry name" value="Transposase_17"/>
</dbReference>
<feature type="domain" description="Transposase IS200-like" evidence="1">
    <location>
        <begin position="29"/>
        <end position="149"/>
    </location>
</feature>
<gene>
    <name evidence="2" type="ORF">Pr1d_02550</name>
</gene>
<dbReference type="SUPFAM" id="SSF143422">
    <property type="entry name" value="Transposase IS200-like"/>
    <property type="match status" value="1"/>
</dbReference>
<dbReference type="PANTHER" id="PTHR36966">
    <property type="entry name" value="REP-ASSOCIATED TYROSINE TRANSPOSASE"/>
    <property type="match status" value="1"/>
</dbReference>
<dbReference type="EMBL" id="CP042913">
    <property type="protein sequence ID" value="QEG32994.1"/>
    <property type="molecule type" value="Genomic_DNA"/>
</dbReference>
<evidence type="ECO:0000259" key="1">
    <source>
        <dbReference type="SMART" id="SM01321"/>
    </source>
</evidence>
<dbReference type="InterPro" id="IPR036515">
    <property type="entry name" value="Transposase_17_sf"/>
</dbReference>
<organism evidence="2 3">
    <name type="scientific">Bythopirellula goksoeyrii</name>
    <dbReference type="NCBI Taxonomy" id="1400387"/>
    <lineage>
        <taxon>Bacteria</taxon>
        <taxon>Pseudomonadati</taxon>
        <taxon>Planctomycetota</taxon>
        <taxon>Planctomycetia</taxon>
        <taxon>Pirellulales</taxon>
        <taxon>Lacipirellulaceae</taxon>
        <taxon>Bythopirellula</taxon>
    </lineage>
</organism>
<reference evidence="2 3" key="1">
    <citation type="submission" date="2019-08" db="EMBL/GenBank/DDBJ databases">
        <title>Deep-cultivation of Planctomycetes and their phenomic and genomic characterization uncovers novel biology.</title>
        <authorList>
            <person name="Wiegand S."/>
            <person name="Jogler M."/>
            <person name="Boedeker C."/>
            <person name="Pinto D."/>
            <person name="Vollmers J."/>
            <person name="Rivas-Marin E."/>
            <person name="Kohn T."/>
            <person name="Peeters S.H."/>
            <person name="Heuer A."/>
            <person name="Rast P."/>
            <person name="Oberbeckmann S."/>
            <person name="Bunk B."/>
            <person name="Jeske O."/>
            <person name="Meyerdierks A."/>
            <person name="Storesund J.E."/>
            <person name="Kallscheuer N."/>
            <person name="Luecker S."/>
            <person name="Lage O.M."/>
            <person name="Pohl T."/>
            <person name="Merkel B.J."/>
            <person name="Hornburger P."/>
            <person name="Mueller R.-W."/>
            <person name="Bruemmer F."/>
            <person name="Labrenz M."/>
            <person name="Spormann A.M."/>
            <person name="Op den Camp H."/>
            <person name="Overmann J."/>
            <person name="Amann R."/>
            <person name="Jetten M.S.M."/>
            <person name="Mascher T."/>
            <person name="Medema M.H."/>
            <person name="Devos D.P."/>
            <person name="Kaster A.-K."/>
            <person name="Ovreas L."/>
            <person name="Rohde M."/>
            <person name="Galperin M.Y."/>
            <person name="Jogler C."/>
        </authorList>
    </citation>
    <scope>NUCLEOTIDE SEQUENCE [LARGE SCALE GENOMIC DNA]</scope>
    <source>
        <strain evidence="2 3">Pr1d</strain>
    </source>
</reference>
<sequence length="197" mass="23918">MSDYRKFRKNYATKTEVYQGHHRYEHWYLDNQVYFITARCRERYPAFATEKAKDIFRDRFSHDTTKYEFFPWVTSLLDNHYHTLGYLRTGENLGPLMQRLHGSVAKLVNDLLPERRVPFWRSEGNRDYFDGCLRDERQCRRAFRYTLTQGERHGTVKDHRDYPHTHVQIELERGLKRALELKAFLDGVPYKRYQTGR</sequence>
<name>A0A5B9Q209_9BACT</name>
<dbReference type="Gene3D" id="3.30.70.1290">
    <property type="entry name" value="Transposase IS200-like"/>
    <property type="match status" value="1"/>
</dbReference>
<keyword evidence="3" id="KW-1185">Reference proteome</keyword>
<dbReference type="GO" id="GO:0004803">
    <property type="term" value="F:transposase activity"/>
    <property type="evidence" value="ECO:0007669"/>
    <property type="project" value="InterPro"/>
</dbReference>
<dbReference type="PANTHER" id="PTHR36966:SF1">
    <property type="entry name" value="REP-ASSOCIATED TYROSINE TRANSPOSASE"/>
    <property type="match status" value="1"/>
</dbReference>
<dbReference type="Proteomes" id="UP000323917">
    <property type="component" value="Chromosome"/>
</dbReference>
<dbReference type="RefSeq" id="WP_148071805.1">
    <property type="nucleotide sequence ID" value="NZ_CP042913.1"/>
</dbReference>
<dbReference type="SMART" id="SM01321">
    <property type="entry name" value="Y1_Tnp"/>
    <property type="match status" value="1"/>
</dbReference>
<dbReference type="GO" id="GO:0006313">
    <property type="term" value="P:DNA transposition"/>
    <property type="evidence" value="ECO:0007669"/>
    <property type="project" value="InterPro"/>
</dbReference>
<dbReference type="OrthoDB" id="258851at2"/>
<evidence type="ECO:0000313" key="2">
    <source>
        <dbReference type="EMBL" id="QEG32994.1"/>
    </source>
</evidence>
<dbReference type="InterPro" id="IPR052715">
    <property type="entry name" value="RAYT_transposase"/>
</dbReference>
<proteinExistence type="predicted"/>
<evidence type="ECO:0000313" key="3">
    <source>
        <dbReference type="Proteomes" id="UP000323917"/>
    </source>
</evidence>
<protein>
    <recommendedName>
        <fullName evidence="1">Transposase IS200-like domain-containing protein</fullName>
    </recommendedName>
</protein>
<accession>A0A5B9Q209</accession>
<dbReference type="KEGG" id="bgok:Pr1d_02550"/>
<dbReference type="AlphaFoldDB" id="A0A5B9Q209"/>
<dbReference type="GO" id="GO:0043565">
    <property type="term" value="F:sequence-specific DNA binding"/>
    <property type="evidence" value="ECO:0007669"/>
    <property type="project" value="TreeGrafter"/>
</dbReference>